<evidence type="ECO:0000256" key="1">
    <source>
        <dbReference type="ARBA" id="ARBA00022468"/>
    </source>
</evidence>
<dbReference type="Pfam" id="PF21022">
    <property type="entry name" value="Rap-GAP_dimer"/>
    <property type="match status" value="1"/>
</dbReference>
<dbReference type="AlphaFoldDB" id="A0A7R9AC79"/>
<feature type="region of interest" description="Disordered" evidence="5">
    <location>
        <begin position="74"/>
        <end position="103"/>
    </location>
</feature>
<gene>
    <name evidence="7" type="ORF">DSTB1V02_LOCUS11070</name>
</gene>
<dbReference type="InterPro" id="IPR003109">
    <property type="entry name" value="GoLoco_motif"/>
</dbReference>
<dbReference type="GO" id="GO:0005737">
    <property type="term" value="C:cytoplasm"/>
    <property type="evidence" value="ECO:0007669"/>
    <property type="project" value="TreeGrafter"/>
</dbReference>
<feature type="compositionally biased region" description="Low complexity" evidence="5">
    <location>
        <begin position="687"/>
        <end position="734"/>
    </location>
</feature>
<reference evidence="7" key="1">
    <citation type="submission" date="2020-11" db="EMBL/GenBank/DDBJ databases">
        <authorList>
            <person name="Tran Van P."/>
        </authorList>
    </citation>
    <scope>NUCLEOTIDE SEQUENCE</scope>
</reference>
<keyword evidence="2" id="KW-0597">Phosphoprotein</keyword>
<dbReference type="SMART" id="SM00390">
    <property type="entry name" value="GoLoco"/>
    <property type="match status" value="1"/>
</dbReference>
<keyword evidence="1" id="KW-0343">GTPase activation</keyword>
<feature type="region of interest" description="Disordered" evidence="5">
    <location>
        <begin position="208"/>
        <end position="229"/>
    </location>
</feature>
<dbReference type="GO" id="GO:0051056">
    <property type="term" value="P:regulation of small GTPase mediated signal transduction"/>
    <property type="evidence" value="ECO:0007669"/>
    <property type="project" value="InterPro"/>
</dbReference>
<dbReference type="PANTHER" id="PTHR15711">
    <property type="entry name" value="RAP GTPASE-ACTIVATING PROTEIN"/>
    <property type="match status" value="1"/>
</dbReference>
<feature type="compositionally biased region" description="Basic and acidic residues" evidence="5">
    <location>
        <begin position="822"/>
        <end position="831"/>
    </location>
</feature>
<dbReference type="FunFam" id="3.40.50.11210:FF:000002">
    <property type="entry name" value="Signal-induced proliferation-associated 1-like protein 1"/>
    <property type="match status" value="1"/>
</dbReference>
<name>A0A7R9AC79_9CRUS</name>
<feature type="compositionally biased region" description="Low complexity" evidence="5">
    <location>
        <begin position="749"/>
        <end position="761"/>
    </location>
</feature>
<feature type="compositionally biased region" description="Basic and acidic residues" evidence="5">
    <location>
        <begin position="672"/>
        <end position="683"/>
    </location>
</feature>
<dbReference type="PROSITE" id="PS50877">
    <property type="entry name" value="GOLOCO"/>
    <property type="match status" value="1"/>
</dbReference>
<dbReference type="InterPro" id="IPR035974">
    <property type="entry name" value="Rap/Ran-GAP_sf"/>
</dbReference>
<dbReference type="EMBL" id="LR902956">
    <property type="protein sequence ID" value="CAD7251303.1"/>
    <property type="molecule type" value="Genomic_DNA"/>
</dbReference>
<dbReference type="PANTHER" id="PTHR15711:SF32">
    <property type="entry name" value="RAP GTPASE ACTIVATING PROTEIN 1, ISOFORM H"/>
    <property type="match status" value="1"/>
</dbReference>
<evidence type="ECO:0000313" key="8">
    <source>
        <dbReference type="Proteomes" id="UP000677054"/>
    </source>
</evidence>
<dbReference type="Gene3D" id="6.10.140.210">
    <property type="match status" value="1"/>
</dbReference>
<accession>A0A7R9AC79</accession>
<dbReference type="Pfam" id="PF02145">
    <property type="entry name" value="Rap_GAP"/>
    <property type="match status" value="1"/>
</dbReference>
<dbReference type="SUPFAM" id="SSF111347">
    <property type="entry name" value="Rap/Ran-GAP"/>
    <property type="match status" value="1"/>
</dbReference>
<keyword evidence="8" id="KW-1185">Reference proteome</keyword>
<dbReference type="GO" id="GO:0005096">
    <property type="term" value="F:GTPase activator activity"/>
    <property type="evidence" value="ECO:0007669"/>
    <property type="project" value="UniProtKB-KW"/>
</dbReference>
<proteinExistence type="predicted"/>
<evidence type="ECO:0000313" key="7">
    <source>
        <dbReference type="EMBL" id="CAD7251303.1"/>
    </source>
</evidence>
<keyword evidence="3 4" id="KW-0175">Coiled coil</keyword>
<feature type="compositionally biased region" description="Low complexity" evidence="5">
    <location>
        <begin position="810"/>
        <end position="821"/>
    </location>
</feature>
<feature type="coiled-coil region" evidence="4">
    <location>
        <begin position="905"/>
        <end position="932"/>
    </location>
</feature>
<feature type="domain" description="Rap-GAP" evidence="6">
    <location>
        <begin position="426"/>
        <end position="642"/>
    </location>
</feature>
<dbReference type="InterPro" id="IPR000331">
    <property type="entry name" value="Rap/Ran_GAP_dom"/>
</dbReference>
<evidence type="ECO:0000256" key="4">
    <source>
        <dbReference type="SAM" id="Coils"/>
    </source>
</evidence>
<organism evidence="7">
    <name type="scientific">Darwinula stevensoni</name>
    <dbReference type="NCBI Taxonomy" id="69355"/>
    <lineage>
        <taxon>Eukaryota</taxon>
        <taxon>Metazoa</taxon>
        <taxon>Ecdysozoa</taxon>
        <taxon>Arthropoda</taxon>
        <taxon>Crustacea</taxon>
        <taxon>Oligostraca</taxon>
        <taxon>Ostracoda</taxon>
        <taxon>Podocopa</taxon>
        <taxon>Podocopida</taxon>
        <taxon>Darwinulocopina</taxon>
        <taxon>Darwinuloidea</taxon>
        <taxon>Darwinulidae</taxon>
        <taxon>Darwinula</taxon>
    </lineage>
</organism>
<dbReference type="PROSITE" id="PS50085">
    <property type="entry name" value="RAPGAP"/>
    <property type="match status" value="1"/>
</dbReference>
<dbReference type="Proteomes" id="UP000677054">
    <property type="component" value="Unassembled WGS sequence"/>
</dbReference>
<dbReference type="InterPro" id="IPR050989">
    <property type="entry name" value="Rap1_Ran_GAP"/>
</dbReference>
<dbReference type="Pfam" id="PF02188">
    <property type="entry name" value="GoLoco"/>
    <property type="match status" value="1"/>
</dbReference>
<dbReference type="Gene3D" id="3.40.50.11210">
    <property type="entry name" value="Rap/Ran-GAP"/>
    <property type="match status" value="1"/>
</dbReference>
<protein>
    <recommendedName>
        <fullName evidence="6">Rap-GAP domain-containing protein</fullName>
    </recommendedName>
</protein>
<feature type="compositionally biased region" description="Polar residues" evidence="5">
    <location>
        <begin position="776"/>
        <end position="799"/>
    </location>
</feature>
<evidence type="ECO:0000256" key="2">
    <source>
        <dbReference type="ARBA" id="ARBA00022553"/>
    </source>
</evidence>
<dbReference type="EMBL" id="CAJPEV010003439">
    <property type="protein sequence ID" value="CAG0899756.1"/>
    <property type="molecule type" value="Genomic_DNA"/>
</dbReference>
<feature type="region of interest" description="Disordered" evidence="5">
    <location>
        <begin position="656"/>
        <end position="848"/>
    </location>
</feature>
<feature type="compositionally biased region" description="Low complexity" evidence="5">
    <location>
        <begin position="659"/>
        <end position="671"/>
    </location>
</feature>
<dbReference type="OrthoDB" id="2499658at2759"/>
<evidence type="ECO:0000256" key="5">
    <source>
        <dbReference type="SAM" id="MobiDB-lite"/>
    </source>
</evidence>
<evidence type="ECO:0000259" key="6">
    <source>
        <dbReference type="PROSITE" id="PS50085"/>
    </source>
</evidence>
<sequence length="979" mass="108787">MGRNMKMGFGRCSAFDAHLGGDGRDGRILRSYMHDRGGLSSVIHRLLQRGSIRSWVQIPFRRVLEELTKWDEQPTSTSAGSEVRRSKEAVQRTAPRPISQRKGAAPDDWFCSGSLLTFSLRIARSFSQFRSIDHVGAQYSPIVLAVAALQSRKIPRGFRAIVATEFPHPSPQKANNSQELFELLERLQTSRLDDQRCVLPAYFSTQTPNKEMDKTAPPPKPPPDRKSPREVLEEVLRRPGPYPMIVLPPGGGYWVDGCDHDCPFDAQGNPLVPAQQGKPKFETDETARCYRRYFLGKEHLNFVARDENLGPALLSMKHEVISSQLHVRGILRLSTGTTHELLPASCFPDSLSPAKVAKLTAEEGERRAWETDTERHLWYRLRTMRRQRETNRETSSTMYYDLVLHEDLAGDLRWWPVVCPQASERIVAYDEQALVRQYKFGVIFQRFGQTSEEELFGNPTSSPAFEEFLSLLGQKIQLKDHKGYRGGLDTQHSQTGEESVYEVYREREMMFHVSTLLPYTDNDPQQLQRKRHIGNDIVAIVFQESNTPFTPNMIASNFLHSFVVVQVLDPKTPNTRYKVSVTARDDVPFFGPTLPTPAVFRKGPDFREFLLTKLVNAETACYKAQRFSKLELRTRTSLLTSLVEELQGKTAEFTGVTVGGMDKSSSSSDVSGTEKSRFIDTVRKAFSNRSRTGSDGSSTSNGTLQGPSNNNNNSSNNNNNSKRSMSASSSSSSSIQHQHVHQRNGSTASNSPLVNGSSSSPIHGLVKMPKRVGSGKSENGSMGKTTTSSDLPSPQSSPESPAHRNDRVTLSESDSSSLNSVELERYRHDDSDTGLESMSSGEAHHGHQGVPGCPLCMEAGVGGHGCIEGCDGGGGNLEAVEQMLRKLESPRPGGNGNVTLSSIDIRVLVREFQSLRAEVNQLKCDKLDLLRQNVTCLGDIKKMKEKEMRLSSDLGSTSKEVSRLRALLREYTSGDVSAV</sequence>
<evidence type="ECO:0000256" key="3">
    <source>
        <dbReference type="ARBA" id="ARBA00023054"/>
    </source>
</evidence>